<proteinExistence type="inferred from homology"/>
<dbReference type="Pfam" id="PF10152">
    <property type="entry name" value="CCDC53"/>
    <property type="match status" value="1"/>
</dbReference>
<evidence type="ECO:0000256" key="2">
    <source>
        <dbReference type="ARBA" id="ARBA00013578"/>
    </source>
</evidence>
<feature type="compositionally biased region" description="Low complexity" evidence="5">
    <location>
        <begin position="90"/>
        <end position="117"/>
    </location>
</feature>
<dbReference type="KEGG" id="aten:116289932"/>
<keyword evidence="6" id="KW-1185">Reference proteome</keyword>
<dbReference type="PANTHER" id="PTHR13015">
    <property type="entry name" value="PROTEIN AD-016-RELATED"/>
    <property type="match status" value="1"/>
</dbReference>
<dbReference type="OrthoDB" id="268027at2759"/>
<evidence type="ECO:0000313" key="7">
    <source>
        <dbReference type="RefSeq" id="XP_031552739.1"/>
    </source>
</evidence>
<organism evidence="6 7">
    <name type="scientific">Actinia tenebrosa</name>
    <name type="common">Australian red waratah sea anemone</name>
    <dbReference type="NCBI Taxonomy" id="6105"/>
    <lineage>
        <taxon>Eukaryota</taxon>
        <taxon>Metazoa</taxon>
        <taxon>Cnidaria</taxon>
        <taxon>Anthozoa</taxon>
        <taxon>Hexacorallia</taxon>
        <taxon>Actiniaria</taxon>
        <taxon>Actiniidae</taxon>
        <taxon>Actinia</taxon>
    </lineage>
</organism>
<name>A0A6P8H8G9_ACTTE</name>
<dbReference type="GO" id="GO:0071203">
    <property type="term" value="C:WASH complex"/>
    <property type="evidence" value="ECO:0007669"/>
    <property type="project" value="InterPro"/>
</dbReference>
<dbReference type="InParanoid" id="A0A6P8H8G9"/>
<dbReference type="FunCoup" id="A0A6P8H8G9">
    <property type="interactions" value="532"/>
</dbReference>
<dbReference type="PANTHER" id="PTHR13015:SF0">
    <property type="entry name" value="WASH COMPLEX SUBUNIT 3"/>
    <property type="match status" value="1"/>
</dbReference>
<dbReference type="Gene3D" id="1.20.5.110">
    <property type="match status" value="1"/>
</dbReference>
<dbReference type="RefSeq" id="XP_031552739.1">
    <property type="nucleotide sequence ID" value="XM_031696879.1"/>
</dbReference>
<dbReference type="InterPro" id="IPR019309">
    <property type="entry name" value="WASHC3"/>
</dbReference>
<keyword evidence="3" id="KW-0175">Coiled coil</keyword>
<feature type="region of interest" description="Disordered" evidence="5">
    <location>
        <begin position="90"/>
        <end position="137"/>
    </location>
</feature>
<feature type="compositionally biased region" description="Pro residues" evidence="5">
    <location>
        <begin position="177"/>
        <end position="187"/>
    </location>
</feature>
<feature type="compositionally biased region" description="Low complexity" evidence="5">
    <location>
        <begin position="197"/>
        <end position="206"/>
    </location>
</feature>
<accession>A0A6P8H8G9</accession>
<evidence type="ECO:0000313" key="6">
    <source>
        <dbReference type="Proteomes" id="UP000515163"/>
    </source>
</evidence>
<gene>
    <name evidence="7" type="primary">LOC116289932</name>
</gene>
<sequence>MDDSEGFRIVPNVDYTKVGPLNHKRTLAFLNHFITHTVRFLNRFSCVCEEKLSVLSGRIQRIEIMMNILEAKLSSIPGLEDVQAPAAASQPASQPVAAAPSTPASAAAAAAPATESGPPAPPPEPEPEPEAPTMTVSKDPRYAKYFQMVKVGVPAGALRSKMAAEGLDPDLLENPDAPVPGGGPPPANNDDSDDEMSSASSFSDDD</sequence>
<evidence type="ECO:0000256" key="4">
    <source>
        <dbReference type="ARBA" id="ARBA00030721"/>
    </source>
</evidence>
<dbReference type="FunFam" id="1.20.5.110:FF:000025">
    <property type="entry name" value="Putative WASH complex subunit CCDC53"/>
    <property type="match status" value="1"/>
</dbReference>
<dbReference type="GeneID" id="116289932"/>
<evidence type="ECO:0000256" key="1">
    <source>
        <dbReference type="ARBA" id="ARBA00006290"/>
    </source>
</evidence>
<feature type="region of interest" description="Disordered" evidence="5">
    <location>
        <begin position="164"/>
        <end position="206"/>
    </location>
</feature>
<evidence type="ECO:0000256" key="5">
    <source>
        <dbReference type="SAM" id="MobiDB-lite"/>
    </source>
</evidence>
<dbReference type="Proteomes" id="UP000515163">
    <property type="component" value="Unplaced"/>
</dbReference>
<dbReference type="AlphaFoldDB" id="A0A6P8H8G9"/>
<comment type="similarity">
    <text evidence="1">Belongs to the CCDC53 family.</text>
</comment>
<protein>
    <recommendedName>
        <fullName evidence="2">WASH complex subunit 3</fullName>
    </recommendedName>
    <alternativeName>
        <fullName evidence="4">Coiled-coil domain-containing protein 53</fullName>
    </alternativeName>
</protein>
<dbReference type="GO" id="GO:0006887">
    <property type="term" value="P:exocytosis"/>
    <property type="evidence" value="ECO:0007669"/>
    <property type="project" value="TreeGrafter"/>
</dbReference>
<evidence type="ECO:0000256" key="3">
    <source>
        <dbReference type="ARBA" id="ARBA00023054"/>
    </source>
</evidence>
<dbReference type="GO" id="GO:0030041">
    <property type="term" value="P:actin filament polymerization"/>
    <property type="evidence" value="ECO:0007669"/>
    <property type="project" value="TreeGrafter"/>
</dbReference>
<reference evidence="7" key="1">
    <citation type="submission" date="2025-08" db="UniProtKB">
        <authorList>
            <consortium name="RefSeq"/>
        </authorList>
    </citation>
    <scope>IDENTIFICATION</scope>
    <source>
        <tissue evidence="7">Tentacle</tissue>
    </source>
</reference>